<feature type="region of interest" description="Disordered" evidence="1">
    <location>
        <begin position="123"/>
        <end position="142"/>
    </location>
</feature>
<accession>A0A6A6TLM5</accession>
<proteinExistence type="predicted"/>
<dbReference type="AlphaFoldDB" id="A0A6A6TLM5"/>
<evidence type="ECO:0000256" key="1">
    <source>
        <dbReference type="SAM" id="MobiDB-lite"/>
    </source>
</evidence>
<feature type="region of interest" description="Disordered" evidence="1">
    <location>
        <begin position="1"/>
        <end position="21"/>
    </location>
</feature>
<dbReference type="Proteomes" id="UP000799324">
    <property type="component" value="Unassembled WGS sequence"/>
</dbReference>
<sequence>MNAATSLVRSPQLMSPKSQQSHFLVTAGSRANDTPAIRIIHSRTTKTRACVTSDHPTSRTVGGCRVLRVARTEMPSSKRSCEPACFQGYGSREEPCLTSSRGKTMPVCSVTSETCTSNIARHSQGVEHQTRGRYSGKRHSATSPQVRKFADLKVRSSGGVRQAHKRTSPGSHILHTVP</sequence>
<evidence type="ECO:0000313" key="2">
    <source>
        <dbReference type="EMBL" id="KAF2660652.1"/>
    </source>
</evidence>
<name>A0A6A6TLM5_9PLEO</name>
<gene>
    <name evidence="2" type="ORF">K491DRAFT_39261</name>
</gene>
<protein>
    <submittedName>
        <fullName evidence="2">Uncharacterized protein</fullName>
    </submittedName>
</protein>
<reference evidence="2" key="1">
    <citation type="journal article" date="2020" name="Stud. Mycol.">
        <title>101 Dothideomycetes genomes: a test case for predicting lifestyles and emergence of pathogens.</title>
        <authorList>
            <person name="Haridas S."/>
            <person name="Albert R."/>
            <person name="Binder M."/>
            <person name="Bloem J."/>
            <person name="Labutti K."/>
            <person name="Salamov A."/>
            <person name="Andreopoulos B."/>
            <person name="Baker S."/>
            <person name="Barry K."/>
            <person name="Bills G."/>
            <person name="Bluhm B."/>
            <person name="Cannon C."/>
            <person name="Castanera R."/>
            <person name="Culley D."/>
            <person name="Daum C."/>
            <person name="Ezra D."/>
            <person name="Gonzalez J."/>
            <person name="Henrissat B."/>
            <person name="Kuo A."/>
            <person name="Liang C."/>
            <person name="Lipzen A."/>
            <person name="Lutzoni F."/>
            <person name="Magnuson J."/>
            <person name="Mondo S."/>
            <person name="Nolan M."/>
            <person name="Ohm R."/>
            <person name="Pangilinan J."/>
            <person name="Park H.-J."/>
            <person name="Ramirez L."/>
            <person name="Alfaro M."/>
            <person name="Sun H."/>
            <person name="Tritt A."/>
            <person name="Yoshinaga Y."/>
            <person name="Zwiers L.-H."/>
            <person name="Turgeon B."/>
            <person name="Goodwin S."/>
            <person name="Spatafora J."/>
            <person name="Crous P."/>
            <person name="Grigoriev I."/>
        </authorList>
    </citation>
    <scope>NUCLEOTIDE SEQUENCE</scope>
    <source>
        <strain evidence="2">CBS 122681</strain>
    </source>
</reference>
<keyword evidence="3" id="KW-1185">Reference proteome</keyword>
<feature type="region of interest" description="Disordered" evidence="1">
    <location>
        <begin position="157"/>
        <end position="178"/>
    </location>
</feature>
<dbReference type="EMBL" id="MU004298">
    <property type="protein sequence ID" value="KAF2660652.1"/>
    <property type="molecule type" value="Genomic_DNA"/>
</dbReference>
<evidence type="ECO:0000313" key="3">
    <source>
        <dbReference type="Proteomes" id="UP000799324"/>
    </source>
</evidence>
<organism evidence="2 3">
    <name type="scientific">Lophiostoma macrostomum CBS 122681</name>
    <dbReference type="NCBI Taxonomy" id="1314788"/>
    <lineage>
        <taxon>Eukaryota</taxon>
        <taxon>Fungi</taxon>
        <taxon>Dikarya</taxon>
        <taxon>Ascomycota</taxon>
        <taxon>Pezizomycotina</taxon>
        <taxon>Dothideomycetes</taxon>
        <taxon>Pleosporomycetidae</taxon>
        <taxon>Pleosporales</taxon>
        <taxon>Lophiostomataceae</taxon>
        <taxon>Lophiostoma</taxon>
    </lineage>
</organism>